<reference evidence="2 3" key="1">
    <citation type="submission" date="2018-01" db="EMBL/GenBank/DDBJ databases">
        <title>Genome Sequencing and Assembly of Anaerobacter polyendosporus strain CT4.</title>
        <authorList>
            <person name="Tachaapaikoon C."/>
            <person name="Sutheeworapong S."/>
            <person name="Jenjaroenpun P."/>
            <person name="Wongsurawat T."/>
            <person name="Nookeaw I."/>
            <person name="Cheawchanlertfa P."/>
            <person name="Kosugi A."/>
            <person name="Cheevadhanarak S."/>
            <person name="Ratanakhanokchai K."/>
        </authorList>
    </citation>
    <scope>NUCLEOTIDE SEQUENCE [LARGE SCALE GENOMIC DNA]</scope>
    <source>
        <strain evidence="2 3">CT4</strain>
    </source>
</reference>
<dbReference type="Gene3D" id="3.40.630.30">
    <property type="match status" value="1"/>
</dbReference>
<accession>A0A3R5R097</accession>
<dbReference type="PROSITE" id="PS51186">
    <property type="entry name" value="GNAT"/>
    <property type="match status" value="1"/>
</dbReference>
<dbReference type="InterPro" id="IPR016181">
    <property type="entry name" value="Acyl_CoA_acyltransferase"/>
</dbReference>
<dbReference type="RefSeq" id="WP_128214385.1">
    <property type="nucleotide sequence ID" value="NZ_CP025746.1"/>
</dbReference>
<dbReference type="InterPro" id="IPR051531">
    <property type="entry name" value="N-acetyltransferase"/>
</dbReference>
<protein>
    <submittedName>
        <fullName evidence="2">N-acetyltransferase</fullName>
    </submittedName>
</protein>
<dbReference type="PANTHER" id="PTHR43792">
    <property type="entry name" value="GNAT FAMILY, PUTATIVE (AFU_ORTHOLOGUE AFUA_3G00765)-RELATED-RELATED"/>
    <property type="match status" value="1"/>
</dbReference>
<dbReference type="PANTHER" id="PTHR43792:SF9">
    <property type="entry name" value="RIBOSOMAL-PROTEIN-ALANINE ACETYLTRANSFERASE"/>
    <property type="match status" value="1"/>
</dbReference>
<evidence type="ECO:0000313" key="2">
    <source>
        <dbReference type="EMBL" id="QAA33658.1"/>
    </source>
</evidence>
<dbReference type="OrthoDB" id="9811523at2"/>
<dbReference type="Pfam" id="PF13302">
    <property type="entry name" value="Acetyltransf_3"/>
    <property type="match status" value="1"/>
</dbReference>
<evidence type="ECO:0000313" key="3">
    <source>
        <dbReference type="Proteomes" id="UP000286268"/>
    </source>
</evidence>
<keyword evidence="3" id="KW-1185">Reference proteome</keyword>
<keyword evidence="2" id="KW-0808">Transferase</keyword>
<evidence type="ECO:0000259" key="1">
    <source>
        <dbReference type="PROSITE" id="PS51186"/>
    </source>
</evidence>
<name>A0A3R5R097_9CLOT</name>
<dbReference type="KEGG" id="cmah:C1I91_19580"/>
<feature type="domain" description="N-acetyltransferase" evidence="1">
    <location>
        <begin position="17"/>
        <end position="183"/>
    </location>
</feature>
<dbReference type="GO" id="GO:0008999">
    <property type="term" value="F:protein-N-terminal-alanine acetyltransferase activity"/>
    <property type="evidence" value="ECO:0007669"/>
    <property type="project" value="TreeGrafter"/>
</dbReference>
<dbReference type="GO" id="GO:0005737">
    <property type="term" value="C:cytoplasm"/>
    <property type="evidence" value="ECO:0007669"/>
    <property type="project" value="TreeGrafter"/>
</dbReference>
<organism evidence="2 3">
    <name type="scientific">Clostridium manihotivorum</name>
    <dbReference type="NCBI Taxonomy" id="2320868"/>
    <lineage>
        <taxon>Bacteria</taxon>
        <taxon>Bacillati</taxon>
        <taxon>Bacillota</taxon>
        <taxon>Clostridia</taxon>
        <taxon>Eubacteriales</taxon>
        <taxon>Clostridiaceae</taxon>
        <taxon>Clostridium</taxon>
    </lineage>
</organism>
<dbReference type="EMBL" id="CP025746">
    <property type="protein sequence ID" value="QAA33658.1"/>
    <property type="molecule type" value="Genomic_DNA"/>
</dbReference>
<dbReference type="SUPFAM" id="SSF55729">
    <property type="entry name" value="Acyl-CoA N-acyltransferases (Nat)"/>
    <property type="match status" value="1"/>
</dbReference>
<sequence length="188" mass="21594">MSKSPFEQFPHITSDEITLRKITDSDLDSIFEIYSNEKLFQHSPVMHTNNKNTVANKIGHFERDFCKKKCIFLGISLNSEPNKVVGIAEIFDYSSEVNMITIGYRLNDRFWGKGIATEAVKLITDYIFDNLEINRIQAFVMPGNIKSQEVLKRNGFIKEGVIRQGHVWKGHGVVDLILYSLLKSDHKK</sequence>
<dbReference type="Proteomes" id="UP000286268">
    <property type="component" value="Chromosome"/>
</dbReference>
<gene>
    <name evidence="2" type="ORF">C1I91_19580</name>
</gene>
<dbReference type="AlphaFoldDB" id="A0A3R5R097"/>
<dbReference type="InterPro" id="IPR000182">
    <property type="entry name" value="GNAT_dom"/>
</dbReference>
<proteinExistence type="predicted"/>